<feature type="compositionally biased region" description="Low complexity" evidence="1">
    <location>
        <begin position="423"/>
        <end position="449"/>
    </location>
</feature>
<accession>A0A836HNY6</accession>
<dbReference type="RefSeq" id="XP_067754306.1">
    <property type="nucleotide sequence ID" value="XM_067898149.1"/>
</dbReference>
<gene>
    <name evidence="2" type="ORF">JKF63_02107</name>
</gene>
<dbReference type="EMBL" id="JAFJZO010000033">
    <property type="protein sequence ID" value="KAG5495054.1"/>
    <property type="molecule type" value="Genomic_DNA"/>
</dbReference>
<protein>
    <submittedName>
        <fullName evidence="2">Uncharacterized protein</fullName>
    </submittedName>
</protein>
<dbReference type="OrthoDB" id="267658at2759"/>
<reference evidence="2 3" key="1">
    <citation type="submission" date="2021-02" db="EMBL/GenBank/DDBJ databases">
        <title>Porcisia hertigi Genome sequencing and assembly.</title>
        <authorList>
            <person name="Almutairi H."/>
            <person name="Gatherer D."/>
        </authorList>
    </citation>
    <scope>NUCLEOTIDE SEQUENCE [LARGE SCALE GENOMIC DNA]</scope>
    <source>
        <strain evidence="2 3">C119</strain>
    </source>
</reference>
<name>A0A836HNY6_9TRYP</name>
<proteinExistence type="predicted"/>
<feature type="region of interest" description="Disordered" evidence="1">
    <location>
        <begin position="423"/>
        <end position="463"/>
    </location>
</feature>
<comment type="caution">
    <text evidence="2">The sequence shown here is derived from an EMBL/GenBank/DDBJ whole genome shotgun (WGS) entry which is preliminary data.</text>
</comment>
<evidence type="ECO:0000313" key="3">
    <source>
        <dbReference type="Proteomes" id="UP000674318"/>
    </source>
</evidence>
<feature type="region of interest" description="Disordered" evidence="1">
    <location>
        <begin position="276"/>
        <end position="324"/>
    </location>
</feature>
<keyword evidence="3" id="KW-1185">Reference proteome</keyword>
<sequence>MADVQRDLSAHYGSHAVRRGLSKPLGPCVHPVIYKGKLSAQRTGVHHPQYMRVWVMRLVHRSWCLRCGVWLTRGDAHQPAKSTVRPTRLTTLRECCVRRRLHSPRLPAKRRRYMLCCLRCLQTAQRAAKRNVVLSAIATGEQQQSPAVARKSVLNASQPTRHAAQRARAPSVERAVMAVMAKARVPRRNRRCCRRSQCRRRSSNEEALGRAAVKISAHSENLSATHQLSTSVSQLTQKLAASLNRKVTPSIGVGGSGRATRALAGEVLTTARNAQRNLQNLVPSGPLRKNAPHKSSAEPLRPNPKKPPSTCSVASKGPAGATEQSVVTMGAFRTSPSAPSSTISATDGYAQVIEQPVVTRPGERMGVFRKKENTTDTVLTLTASSSAAAEAAGSTPPVINSLPSSAPPGPRVRLASAEVLVSAPRRPNAAKQAARPPAKTATATKSPATAKKKLMDTMNRLGF</sequence>
<dbReference type="GeneID" id="94288226"/>
<dbReference type="AlphaFoldDB" id="A0A836HNY6"/>
<dbReference type="Proteomes" id="UP000674318">
    <property type="component" value="Unassembled WGS sequence"/>
</dbReference>
<evidence type="ECO:0000313" key="2">
    <source>
        <dbReference type="EMBL" id="KAG5495054.1"/>
    </source>
</evidence>
<organism evidence="2 3">
    <name type="scientific">Porcisia hertigi</name>
    <dbReference type="NCBI Taxonomy" id="2761500"/>
    <lineage>
        <taxon>Eukaryota</taxon>
        <taxon>Discoba</taxon>
        <taxon>Euglenozoa</taxon>
        <taxon>Kinetoplastea</taxon>
        <taxon>Metakinetoplastina</taxon>
        <taxon>Trypanosomatida</taxon>
        <taxon>Trypanosomatidae</taxon>
        <taxon>Leishmaniinae</taxon>
        <taxon>Porcisia</taxon>
    </lineage>
</organism>
<feature type="region of interest" description="Disordered" evidence="1">
    <location>
        <begin position="388"/>
        <end position="410"/>
    </location>
</feature>
<evidence type="ECO:0000256" key="1">
    <source>
        <dbReference type="SAM" id="MobiDB-lite"/>
    </source>
</evidence>
<dbReference type="KEGG" id="phet:94288226"/>